<dbReference type="Pfam" id="PF17221">
    <property type="entry name" value="COMMD1_N"/>
    <property type="match status" value="1"/>
</dbReference>
<proteinExistence type="inferred from homology"/>
<dbReference type="AlphaFoldDB" id="A0A1S3HR05"/>
<dbReference type="InterPro" id="IPR037351">
    <property type="entry name" value="Murr1"/>
</dbReference>
<dbReference type="GO" id="GO:1902306">
    <property type="term" value="P:negative regulation of sodium ion transmembrane transport"/>
    <property type="evidence" value="ECO:0007669"/>
    <property type="project" value="TreeGrafter"/>
</dbReference>
<protein>
    <recommendedName>
        <fullName evidence="1">COMM domain-containing protein 1</fullName>
    </recommendedName>
</protein>
<evidence type="ECO:0000256" key="1">
    <source>
        <dbReference type="ARBA" id="ARBA00016551"/>
    </source>
</evidence>
<reference evidence="5" key="1">
    <citation type="submission" date="2025-08" db="UniProtKB">
        <authorList>
            <consortium name="RefSeq"/>
        </authorList>
    </citation>
    <scope>IDENTIFICATION</scope>
    <source>
        <tissue evidence="5">Gonads</tissue>
    </source>
</reference>
<dbReference type="GO" id="GO:0032434">
    <property type="term" value="P:regulation of proteasomal ubiquitin-dependent protein catabolic process"/>
    <property type="evidence" value="ECO:0007669"/>
    <property type="project" value="TreeGrafter"/>
</dbReference>
<gene>
    <name evidence="5" type="primary">LOC106157041</name>
</gene>
<dbReference type="PANTHER" id="PTHR21199">
    <property type="entry name" value="COMM DOMAIN-CONTAINING PROTEIN 1"/>
    <property type="match status" value="1"/>
</dbReference>
<evidence type="ECO:0000256" key="2">
    <source>
        <dbReference type="ARBA" id="ARBA00093455"/>
    </source>
</evidence>
<dbReference type="RefSeq" id="XP_013387976.1">
    <property type="nucleotide sequence ID" value="XM_013532522.1"/>
</dbReference>
<dbReference type="GeneID" id="106157041"/>
<feature type="domain" description="COMM" evidence="3">
    <location>
        <begin position="115"/>
        <end position="184"/>
    </location>
</feature>
<name>A0A1S3HR05_LINAN</name>
<comment type="similarity">
    <text evidence="2">Belongs to the COMM domain-containing protein 1 family.</text>
</comment>
<dbReference type="InParanoid" id="A0A1S3HR05"/>
<dbReference type="OMA" id="MPTAIVE"/>
<dbReference type="GO" id="GO:0055070">
    <property type="term" value="P:copper ion homeostasis"/>
    <property type="evidence" value="ECO:0007669"/>
    <property type="project" value="InterPro"/>
</dbReference>
<dbReference type="Pfam" id="PF07258">
    <property type="entry name" value="COMM_domain"/>
    <property type="match status" value="1"/>
</dbReference>
<dbReference type="GO" id="GO:2000009">
    <property type="term" value="P:negative regulation of protein localization to cell surface"/>
    <property type="evidence" value="ECO:0007669"/>
    <property type="project" value="TreeGrafter"/>
</dbReference>
<organism evidence="4 5">
    <name type="scientific">Lingula anatina</name>
    <name type="common">Brachiopod</name>
    <name type="synonym">Lingula unguis</name>
    <dbReference type="NCBI Taxonomy" id="7574"/>
    <lineage>
        <taxon>Eukaryota</taxon>
        <taxon>Metazoa</taxon>
        <taxon>Spiralia</taxon>
        <taxon>Lophotrochozoa</taxon>
        <taxon>Brachiopoda</taxon>
        <taxon>Linguliformea</taxon>
        <taxon>Lingulata</taxon>
        <taxon>Lingulida</taxon>
        <taxon>Linguloidea</taxon>
        <taxon>Lingulidae</taxon>
        <taxon>Lingula</taxon>
    </lineage>
</organism>
<keyword evidence="4" id="KW-1185">Reference proteome</keyword>
<dbReference type="OrthoDB" id="10251426at2759"/>
<evidence type="ECO:0000313" key="5">
    <source>
        <dbReference type="RefSeq" id="XP_013387976.1"/>
    </source>
</evidence>
<dbReference type="GO" id="GO:0005768">
    <property type="term" value="C:endosome"/>
    <property type="evidence" value="ECO:0007669"/>
    <property type="project" value="TreeGrafter"/>
</dbReference>
<dbReference type="Proteomes" id="UP000085678">
    <property type="component" value="Unplaced"/>
</dbReference>
<dbReference type="InterPro" id="IPR017920">
    <property type="entry name" value="COMM"/>
</dbReference>
<dbReference type="PROSITE" id="PS51269">
    <property type="entry name" value="COMM"/>
    <property type="match status" value="1"/>
</dbReference>
<dbReference type="STRING" id="7574.A0A1S3HR05"/>
<evidence type="ECO:0000313" key="4">
    <source>
        <dbReference type="Proteomes" id="UP000085678"/>
    </source>
</evidence>
<sequence>MADEAKSLLALLNGIARKDFYNDTDITHDLLKSELYADMSEEDFQNLMKKSTNLIKSMSSADMDFNQLEAFLTSQTRKKDGGLTEEQAKVYAKFWKNHKTKIHDSLVAQSTWDNTLKSVNWRIDIKTQAKHIEQINTPTAIVEVQLESAKDKTQETQTFEMDEEKLKDVLSSIQDIEKQIVQYCQNQG</sequence>
<dbReference type="InterPro" id="IPR033776">
    <property type="entry name" value="COMMD1_N"/>
</dbReference>
<dbReference type="PANTHER" id="PTHR21199:SF1">
    <property type="entry name" value="COMM DOMAIN-CONTAINING PROTEIN 1"/>
    <property type="match status" value="1"/>
</dbReference>
<dbReference type="GO" id="GO:0031398">
    <property type="term" value="P:positive regulation of protein ubiquitination"/>
    <property type="evidence" value="ECO:0007669"/>
    <property type="project" value="TreeGrafter"/>
</dbReference>
<evidence type="ECO:0000259" key="3">
    <source>
        <dbReference type="PROSITE" id="PS51269"/>
    </source>
</evidence>
<dbReference type="KEGG" id="lak:106157041"/>
<accession>A0A1S3HR05</accession>